<feature type="region of interest" description="Disordered" evidence="1">
    <location>
        <begin position="34"/>
        <end position="54"/>
    </location>
</feature>
<proteinExistence type="predicted"/>
<evidence type="ECO:0000256" key="1">
    <source>
        <dbReference type="SAM" id="MobiDB-lite"/>
    </source>
</evidence>
<gene>
    <name evidence="2" type="ORF">Fcan01_27087</name>
</gene>
<accession>A0A226D1J8</accession>
<organism evidence="2 3">
    <name type="scientific">Folsomia candida</name>
    <name type="common">Springtail</name>
    <dbReference type="NCBI Taxonomy" id="158441"/>
    <lineage>
        <taxon>Eukaryota</taxon>
        <taxon>Metazoa</taxon>
        <taxon>Ecdysozoa</taxon>
        <taxon>Arthropoda</taxon>
        <taxon>Hexapoda</taxon>
        <taxon>Collembola</taxon>
        <taxon>Entomobryomorpha</taxon>
        <taxon>Isotomoidea</taxon>
        <taxon>Isotomidae</taxon>
        <taxon>Proisotominae</taxon>
        <taxon>Folsomia</taxon>
    </lineage>
</organism>
<evidence type="ECO:0000313" key="3">
    <source>
        <dbReference type="Proteomes" id="UP000198287"/>
    </source>
</evidence>
<dbReference type="AlphaFoldDB" id="A0A226D1J8"/>
<keyword evidence="3" id="KW-1185">Reference proteome</keyword>
<reference evidence="2 3" key="1">
    <citation type="submission" date="2015-12" db="EMBL/GenBank/DDBJ databases">
        <title>The genome of Folsomia candida.</title>
        <authorList>
            <person name="Faddeeva A."/>
            <person name="Derks M.F."/>
            <person name="Anvar Y."/>
            <person name="Smit S."/>
            <person name="Van Straalen N."/>
            <person name="Roelofs D."/>
        </authorList>
    </citation>
    <scope>NUCLEOTIDE SEQUENCE [LARGE SCALE GENOMIC DNA]</scope>
    <source>
        <strain evidence="2 3">VU population</strain>
        <tissue evidence="2">Whole body</tissue>
    </source>
</reference>
<protein>
    <submittedName>
        <fullName evidence="2">Uncharacterized protein</fullName>
    </submittedName>
</protein>
<sequence>MEKWSGSVVMVLGRQREIQTFQSYWKKEEEEQVVVGEERKSKARQSKQTNPEKSGMMRAITGLKGERWMKLRTTVQLSGAIQTIQQKKAPLKREDSFLKRFSTRQIPEAQGETATRPARLQKDLSRCMAMGKAELSGTTSTLHRSQDIFRRFSHPIFSAAVTIFFSSSSQKKKASQDQAVSIREDVEEEKIRSRWWRSWFAAVVVVAAVSEF</sequence>
<evidence type="ECO:0000313" key="2">
    <source>
        <dbReference type="EMBL" id="OXA38166.1"/>
    </source>
</evidence>
<dbReference type="Proteomes" id="UP000198287">
    <property type="component" value="Unassembled WGS sequence"/>
</dbReference>
<dbReference type="EMBL" id="LNIX01000048">
    <property type="protein sequence ID" value="OXA38166.1"/>
    <property type="molecule type" value="Genomic_DNA"/>
</dbReference>
<dbReference type="STRING" id="158441.A0A226D1J8"/>
<dbReference type="OrthoDB" id="421226at2759"/>
<comment type="caution">
    <text evidence="2">The sequence shown here is derived from an EMBL/GenBank/DDBJ whole genome shotgun (WGS) entry which is preliminary data.</text>
</comment>
<name>A0A226D1J8_FOLCA</name>